<protein>
    <submittedName>
        <fullName evidence="6">Sodium-dependent glucose transporter 1-like</fullName>
    </submittedName>
</protein>
<reference evidence="6" key="1">
    <citation type="submission" date="2025-08" db="UniProtKB">
        <authorList>
            <consortium name="RefSeq"/>
        </authorList>
    </citation>
    <scope>IDENTIFICATION</scope>
</reference>
<dbReference type="GeneID" id="100900510"/>
<keyword evidence="3 4" id="KW-0472">Membrane</keyword>
<dbReference type="Pfam" id="PF07690">
    <property type="entry name" value="MFS_1"/>
    <property type="match status" value="1"/>
</dbReference>
<feature type="transmembrane region" description="Helical" evidence="4">
    <location>
        <begin position="321"/>
        <end position="341"/>
    </location>
</feature>
<keyword evidence="1 4" id="KW-0812">Transmembrane</keyword>
<feature type="transmembrane region" description="Helical" evidence="4">
    <location>
        <begin position="409"/>
        <end position="432"/>
    </location>
</feature>
<feature type="transmembrane region" description="Helical" evidence="4">
    <location>
        <begin position="160"/>
        <end position="178"/>
    </location>
</feature>
<dbReference type="PANTHER" id="PTHR23121:SF9">
    <property type="entry name" value="SODIUM-DEPENDENT GLUCOSE TRANSPORTER 1"/>
    <property type="match status" value="1"/>
</dbReference>
<evidence type="ECO:0000256" key="3">
    <source>
        <dbReference type="ARBA" id="ARBA00023136"/>
    </source>
</evidence>
<dbReference type="PANTHER" id="PTHR23121">
    <property type="entry name" value="SODIUM-DEPENDENT GLUCOSE TRANSPORTER 1"/>
    <property type="match status" value="1"/>
</dbReference>
<dbReference type="GO" id="GO:0022857">
    <property type="term" value="F:transmembrane transporter activity"/>
    <property type="evidence" value="ECO:0007669"/>
    <property type="project" value="InterPro"/>
</dbReference>
<feature type="transmembrane region" description="Helical" evidence="4">
    <location>
        <begin position="77"/>
        <end position="96"/>
    </location>
</feature>
<keyword evidence="5" id="KW-1185">Reference proteome</keyword>
<feature type="transmembrane region" description="Helical" evidence="4">
    <location>
        <begin position="294"/>
        <end position="314"/>
    </location>
</feature>
<evidence type="ECO:0000256" key="2">
    <source>
        <dbReference type="ARBA" id="ARBA00022989"/>
    </source>
</evidence>
<feature type="transmembrane region" description="Helical" evidence="4">
    <location>
        <begin position="209"/>
        <end position="233"/>
    </location>
</feature>
<feature type="transmembrane region" description="Helical" evidence="4">
    <location>
        <begin position="127"/>
        <end position="153"/>
    </location>
</feature>
<feature type="transmembrane region" description="Helical" evidence="4">
    <location>
        <begin position="103"/>
        <end position="121"/>
    </location>
</feature>
<dbReference type="SUPFAM" id="SSF103473">
    <property type="entry name" value="MFS general substrate transporter"/>
    <property type="match status" value="1"/>
</dbReference>
<accession>A0AAJ7SID1</accession>
<proteinExistence type="predicted"/>
<dbReference type="Proteomes" id="UP000694867">
    <property type="component" value="Unplaced"/>
</dbReference>
<dbReference type="Gene3D" id="1.20.1250.20">
    <property type="entry name" value="MFS general substrate transporter like domains"/>
    <property type="match status" value="2"/>
</dbReference>
<feature type="transmembrane region" description="Helical" evidence="4">
    <location>
        <begin position="382"/>
        <end position="403"/>
    </location>
</feature>
<dbReference type="RefSeq" id="XP_028968620.1">
    <property type="nucleotide sequence ID" value="XM_029112787.1"/>
</dbReference>
<evidence type="ECO:0000313" key="6">
    <source>
        <dbReference type="RefSeq" id="XP_028968620.1"/>
    </source>
</evidence>
<dbReference type="KEGG" id="goe:100900510"/>
<name>A0AAJ7SID1_9ACAR</name>
<evidence type="ECO:0000256" key="1">
    <source>
        <dbReference type="ARBA" id="ARBA00022692"/>
    </source>
</evidence>
<keyword evidence="2 4" id="KW-1133">Transmembrane helix</keyword>
<dbReference type="InterPro" id="IPR011701">
    <property type="entry name" value="MFS"/>
</dbReference>
<evidence type="ECO:0000313" key="5">
    <source>
        <dbReference type="Proteomes" id="UP000694867"/>
    </source>
</evidence>
<feature type="transmembrane region" description="Helical" evidence="4">
    <location>
        <begin position="347"/>
        <end position="370"/>
    </location>
</feature>
<feature type="transmembrane region" description="Helical" evidence="4">
    <location>
        <begin position="40"/>
        <end position="57"/>
    </location>
</feature>
<organism evidence="5 6">
    <name type="scientific">Galendromus occidentalis</name>
    <name type="common">western predatory mite</name>
    <dbReference type="NCBI Taxonomy" id="34638"/>
    <lineage>
        <taxon>Eukaryota</taxon>
        <taxon>Metazoa</taxon>
        <taxon>Ecdysozoa</taxon>
        <taxon>Arthropoda</taxon>
        <taxon>Chelicerata</taxon>
        <taxon>Arachnida</taxon>
        <taxon>Acari</taxon>
        <taxon>Parasitiformes</taxon>
        <taxon>Mesostigmata</taxon>
        <taxon>Gamasina</taxon>
        <taxon>Phytoseioidea</taxon>
        <taxon>Phytoseiidae</taxon>
        <taxon>Typhlodrominae</taxon>
        <taxon>Galendromus</taxon>
    </lineage>
</organism>
<sequence length="465" mass="51352">MPNLPMTTKKSQEKRAMRKAKFVTGDQWDGPAWMKWFQTININLTCVSLGLIVSLLGPTLIDLSEIFHTSKQEASQIGMVTDIGSIVGPFLAGFLFKRFNAQLVCILSAFAIGASNIAIPLGNLNLAYFFGFISGINLVILENGVYVWLVGLWKGARPLLLLYSLMFGIGALFSPLIAKPFLSPERRLMTNATGSHDYTGVDGSNESQVVVPFAIIGSFGVVVASLMTVSFCFDSRDIRPERNDRHKHFSISEWFLTVLVSIYHLLVVFSETAFSRFLVLYAIEMYAIPKGDAAVLVSLFWIGFTVVRVMIIPLTMKLRSVWIVLLGQVVFTSACFLMYSFSGDRRIFYAGTFMFGFGLGPLYGGSLTWLTEHVTLRHEYLSLILIMTCVGSMMAVPIVSPLIESRPIFLVQTLNVSSLLMIMVFAAMVISAKVLHKSKLAKVSGARQKDGVDNPTVQVVDEAIG</sequence>
<dbReference type="InterPro" id="IPR036259">
    <property type="entry name" value="MFS_trans_sf"/>
</dbReference>
<feature type="transmembrane region" description="Helical" evidence="4">
    <location>
        <begin position="254"/>
        <end position="274"/>
    </location>
</feature>
<gene>
    <name evidence="6" type="primary">LOC100900510</name>
</gene>
<dbReference type="AlphaFoldDB" id="A0AAJ7SID1"/>
<evidence type="ECO:0000256" key="4">
    <source>
        <dbReference type="SAM" id="Phobius"/>
    </source>
</evidence>